<proteinExistence type="inferred from homology"/>
<dbReference type="Gene3D" id="3.60.20.10">
    <property type="entry name" value="Glutamine Phosphoribosylpyrophosphate, subunit 1, domain 1"/>
    <property type="match status" value="1"/>
</dbReference>
<evidence type="ECO:0000256" key="12">
    <source>
        <dbReference type="ARBA" id="ARBA00023164"/>
    </source>
</evidence>
<comment type="caution">
    <text evidence="16">The sequence shown here is derived from an EMBL/GenBank/DDBJ whole genome shotgun (WGS) entry which is preliminary data.</text>
</comment>
<dbReference type="GO" id="GO:0051538">
    <property type="term" value="F:3 iron, 4 sulfur cluster binding"/>
    <property type="evidence" value="ECO:0007669"/>
    <property type="project" value="UniProtKB-KW"/>
</dbReference>
<evidence type="ECO:0000256" key="2">
    <source>
        <dbReference type="ARBA" id="ARBA00001927"/>
    </source>
</evidence>
<dbReference type="InterPro" id="IPR029055">
    <property type="entry name" value="Ntn_hydrolases_N"/>
</dbReference>
<keyword evidence="9 16" id="KW-0560">Oxidoreductase</keyword>
<protein>
    <submittedName>
        <fullName evidence="16">Glutamate synthase (NADPH/NADH) large chain</fullName>
        <ecNumber evidence="16">1.4.1.13</ecNumber>
    </submittedName>
</protein>
<organism evidence="16">
    <name type="scientific">termite gut metagenome</name>
    <dbReference type="NCBI Taxonomy" id="433724"/>
    <lineage>
        <taxon>unclassified sequences</taxon>
        <taxon>metagenomes</taxon>
        <taxon>organismal metagenomes</taxon>
    </lineage>
</organism>
<keyword evidence="8" id="KW-0315">Glutamine amidotransferase</keyword>
<evidence type="ECO:0000313" key="16">
    <source>
        <dbReference type="EMBL" id="KAA6316875.1"/>
    </source>
</evidence>
<sequence>MKEKELFNNKTKDLLYQCQSGELGLYNVIHEHDACGVGMLVNIHGGKSHDIVESALKVLENMRHRGAEGADNKTGDGAGIMLQIPHEFILLQGIPVPEKGTYGTGLMFLPKNKEEQDVILSIIIEEIEREGLMLMHLRNVPVNSDVLGQDARASEPDIKQMFITGFAEIKAADRKLYIIRKRIENRVTNLPIGGKKDFYIVSLSTKSIIYKG</sequence>
<gene>
    <name evidence="16" type="ORF">EZS27_032881</name>
</gene>
<dbReference type="EMBL" id="SNRY01004722">
    <property type="protein sequence ID" value="KAA6316875.1"/>
    <property type="molecule type" value="Genomic_DNA"/>
</dbReference>
<keyword evidence="13" id="KW-0003">3Fe-4S</keyword>
<evidence type="ECO:0000256" key="13">
    <source>
        <dbReference type="ARBA" id="ARBA00023291"/>
    </source>
</evidence>
<evidence type="ECO:0000256" key="9">
    <source>
        <dbReference type="ARBA" id="ARBA00023002"/>
    </source>
</evidence>
<evidence type="ECO:0000256" key="6">
    <source>
        <dbReference type="ARBA" id="ARBA00022643"/>
    </source>
</evidence>
<evidence type="ECO:0000256" key="1">
    <source>
        <dbReference type="ARBA" id="ARBA00001917"/>
    </source>
</evidence>
<keyword evidence="12" id="KW-0314">Glutamate biosynthesis</keyword>
<name>A0A5J4Q538_9ZZZZ</name>
<dbReference type="EC" id="1.4.1.13" evidence="16"/>
<dbReference type="PANTHER" id="PTHR11938">
    <property type="entry name" value="FAD NADPH DEHYDROGENASE/OXIDOREDUCTASE"/>
    <property type="match status" value="1"/>
</dbReference>
<comment type="similarity">
    <text evidence="3">Belongs to the glutamate synthase family.</text>
</comment>
<evidence type="ECO:0000259" key="15">
    <source>
        <dbReference type="PROSITE" id="PS51278"/>
    </source>
</evidence>
<evidence type="ECO:0000256" key="5">
    <source>
        <dbReference type="ARBA" id="ARBA00022630"/>
    </source>
</evidence>
<dbReference type="InterPro" id="IPR050711">
    <property type="entry name" value="ET-N_metabolism_enzyme"/>
</dbReference>
<accession>A0A5J4Q538</accession>
<dbReference type="AlphaFoldDB" id="A0A5J4Q538"/>
<keyword evidence="7" id="KW-0479">Metal-binding</keyword>
<dbReference type="SUPFAM" id="SSF56235">
    <property type="entry name" value="N-terminal nucleophile aminohydrolases (Ntn hydrolases)"/>
    <property type="match status" value="1"/>
</dbReference>
<dbReference type="GO" id="GO:0019676">
    <property type="term" value="P:ammonia assimilation cycle"/>
    <property type="evidence" value="ECO:0007669"/>
    <property type="project" value="TreeGrafter"/>
</dbReference>
<feature type="non-terminal residue" evidence="16">
    <location>
        <position position="212"/>
    </location>
</feature>
<comment type="cofactor">
    <cofactor evidence="2">
        <name>[3Fe-4S] cluster</name>
        <dbReference type="ChEBI" id="CHEBI:21137"/>
    </cofactor>
</comment>
<keyword evidence="6" id="KW-0288">FMN</keyword>
<feature type="domain" description="Glutamine amidotransferase type-2" evidence="15">
    <location>
        <begin position="35"/>
        <end position="212"/>
    </location>
</feature>
<keyword evidence="11" id="KW-0411">Iron-sulfur</keyword>
<dbReference type="PANTHER" id="PTHR11938:SF133">
    <property type="entry name" value="GLUTAMATE SYNTHASE (NADH)"/>
    <property type="match status" value="1"/>
</dbReference>
<reference evidence="16" key="1">
    <citation type="submission" date="2019-03" db="EMBL/GenBank/DDBJ databases">
        <title>Single cell metagenomics reveals metabolic interactions within the superorganism composed of flagellate Streblomastix strix and complex community of Bacteroidetes bacteria on its surface.</title>
        <authorList>
            <person name="Treitli S.C."/>
            <person name="Kolisko M."/>
            <person name="Husnik F."/>
            <person name="Keeling P."/>
            <person name="Hampl V."/>
        </authorList>
    </citation>
    <scope>NUCLEOTIDE SEQUENCE</scope>
    <source>
        <strain evidence="16">STM</strain>
    </source>
</reference>
<evidence type="ECO:0000256" key="10">
    <source>
        <dbReference type="ARBA" id="ARBA00023004"/>
    </source>
</evidence>
<evidence type="ECO:0000256" key="3">
    <source>
        <dbReference type="ARBA" id="ARBA00009716"/>
    </source>
</evidence>
<keyword evidence="4" id="KW-0028">Amino-acid biosynthesis</keyword>
<evidence type="ECO:0000256" key="8">
    <source>
        <dbReference type="ARBA" id="ARBA00022962"/>
    </source>
</evidence>
<dbReference type="PROSITE" id="PS51278">
    <property type="entry name" value="GATASE_TYPE_2"/>
    <property type="match status" value="1"/>
</dbReference>
<comment type="cofactor">
    <cofactor evidence="1">
        <name>FMN</name>
        <dbReference type="ChEBI" id="CHEBI:58210"/>
    </cofactor>
</comment>
<keyword evidence="5" id="KW-0285">Flavoprotein</keyword>
<dbReference type="Pfam" id="PF00310">
    <property type="entry name" value="GATase_2"/>
    <property type="match status" value="1"/>
</dbReference>
<evidence type="ECO:0000256" key="14">
    <source>
        <dbReference type="ARBA" id="ARBA00029440"/>
    </source>
</evidence>
<dbReference type="InterPro" id="IPR017932">
    <property type="entry name" value="GATase_2_dom"/>
</dbReference>
<dbReference type="GO" id="GO:0046872">
    <property type="term" value="F:metal ion binding"/>
    <property type="evidence" value="ECO:0007669"/>
    <property type="project" value="UniProtKB-KW"/>
</dbReference>
<evidence type="ECO:0000256" key="11">
    <source>
        <dbReference type="ARBA" id="ARBA00023014"/>
    </source>
</evidence>
<dbReference type="GO" id="GO:0004355">
    <property type="term" value="F:glutamate synthase (NADPH) activity"/>
    <property type="evidence" value="ECO:0007669"/>
    <property type="project" value="UniProtKB-EC"/>
</dbReference>
<dbReference type="GO" id="GO:0006537">
    <property type="term" value="P:glutamate biosynthetic process"/>
    <property type="evidence" value="ECO:0007669"/>
    <property type="project" value="UniProtKB-KW"/>
</dbReference>
<keyword evidence="10" id="KW-0408">Iron</keyword>
<comment type="pathway">
    <text evidence="14">Amino-acid biosynthesis.</text>
</comment>
<evidence type="ECO:0000256" key="4">
    <source>
        <dbReference type="ARBA" id="ARBA00022605"/>
    </source>
</evidence>
<evidence type="ECO:0000256" key="7">
    <source>
        <dbReference type="ARBA" id="ARBA00022723"/>
    </source>
</evidence>